<sequence length="359" mass="38673">MARRPQQTGTLASLAAKLGVSRTTVSNAYNRPEQLSAELRQRILDTAEKMGYPGPDPMARSLRTRHAGSIGVLLTDHLSYAFEDMASVDFLAGMAEAAYGNTMLTLVPANPESSVDLTSAQQLVSQSVVDGFVIYSVAKGDPHLQAVRQRGLPVVICDQPADEEDLPFVGIEDRAAIAPAARALVAAGHRNIGILSIRLDRERNDGRVTRERLDNAHHHVQQSRVRGALDIFREAGINPADVPIMECWLNDRPHNVATAKALLEAHPDLTAVLCTTDSLAFGVLEYLASIGKSVPEDLSVTGFDGTQLALARNLTTVIQPNRQKGMEAGKLLFSMIEGGDARRVLLDTTFAPGGTVRAL</sequence>
<dbReference type="SMART" id="SM00354">
    <property type="entry name" value="HTH_LACI"/>
    <property type="match status" value="1"/>
</dbReference>
<dbReference type="Pfam" id="PF00532">
    <property type="entry name" value="Peripla_BP_1"/>
    <property type="match status" value="1"/>
</dbReference>
<dbReference type="Gene3D" id="3.40.50.2300">
    <property type="match status" value="2"/>
</dbReference>
<accession>A0A8I0LH55</accession>
<dbReference type="EMBL" id="JACSPR010000004">
    <property type="protein sequence ID" value="MBD8030050.1"/>
    <property type="molecule type" value="Genomic_DNA"/>
</dbReference>
<dbReference type="AlphaFoldDB" id="A0A8I0LH55"/>
<dbReference type="GO" id="GO:0000976">
    <property type="term" value="F:transcription cis-regulatory region binding"/>
    <property type="evidence" value="ECO:0007669"/>
    <property type="project" value="TreeGrafter"/>
</dbReference>
<reference evidence="5 6" key="1">
    <citation type="submission" date="2020-08" db="EMBL/GenBank/DDBJ databases">
        <title>A Genomic Blueprint of the Chicken Gut Microbiome.</title>
        <authorList>
            <person name="Gilroy R."/>
            <person name="Ravi A."/>
            <person name="Getino M."/>
            <person name="Pursley I."/>
            <person name="Horton D.L."/>
            <person name="Alikhan N.-F."/>
            <person name="Baker D."/>
            <person name="Gharbi K."/>
            <person name="Hall N."/>
            <person name="Watson M."/>
            <person name="Adriaenssens E.M."/>
            <person name="Foster-Nyarko E."/>
            <person name="Jarju S."/>
            <person name="Secka A."/>
            <person name="Antonio M."/>
            <person name="Oren A."/>
            <person name="Chaudhuri R."/>
            <person name="La Ragione R.M."/>
            <person name="Hildebrand F."/>
            <person name="Pallen M.J."/>
        </authorList>
    </citation>
    <scope>NUCLEOTIDE SEQUENCE [LARGE SCALE GENOMIC DNA]</scope>
    <source>
        <strain evidence="5 6">Sa1YVA5</strain>
    </source>
</reference>
<dbReference type="InterPro" id="IPR000843">
    <property type="entry name" value="HTH_LacI"/>
</dbReference>
<evidence type="ECO:0000256" key="1">
    <source>
        <dbReference type="ARBA" id="ARBA00023015"/>
    </source>
</evidence>
<dbReference type="SUPFAM" id="SSF53822">
    <property type="entry name" value="Periplasmic binding protein-like I"/>
    <property type="match status" value="1"/>
</dbReference>
<keyword evidence="1" id="KW-0805">Transcription regulation</keyword>
<comment type="caution">
    <text evidence="5">The sequence shown here is derived from an EMBL/GenBank/DDBJ whole genome shotgun (WGS) entry which is preliminary data.</text>
</comment>
<proteinExistence type="predicted"/>
<feature type="domain" description="HTH lacI-type" evidence="4">
    <location>
        <begin position="10"/>
        <end position="64"/>
    </location>
</feature>
<keyword evidence="2 5" id="KW-0238">DNA-binding</keyword>
<keyword evidence="3" id="KW-0804">Transcription</keyword>
<gene>
    <name evidence="5" type="ORF">H9627_06915</name>
</gene>
<organism evidence="5 6">
    <name type="scientific">Corynebacterium gallinarum</name>
    <dbReference type="NCBI Taxonomy" id="2762214"/>
    <lineage>
        <taxon>Bacteria</taxon>
        <taxon>Bacillati</taxon>
        <taxon>Actinomycetota</taxon>
        <taxon>Actinomycetes</taxon>
        <taxon>Mycobacteriales</taxon>
        <taxon>Corynebacteriaceae</taxon>
        <taxon>Corynebacterium</taxon>
    </lineage>
</organism>
<dbReference type="Proteomes" id="UP000650224">
    <property type="component" value="Unassembled WGS sequence"/>
</dbReference>
<evidence type="ECO:0000313" key="5">
    <source>
        <dbReference type="EMBL" id="MBD8030050.1"/>
    </source>
</evidence>
<dbReference type="InterPro" id="IPR001761">
    <property type="entry name" value="Peripla_BP/Lac1_sug-bd_dom"/>
</dbReference>
<dbReference type="GO" id="GO:0003700">
    <property type="term" value="F:DNA-binding transcription factor activity"/>
    <property type="evidence" value="ECO:0007669"/>
    <property type="project" value="TreeGrafter"/>
</dbReference>
<protein>
    <submittedName>
        <fullName evidence="5">LacI family DNA-binding transcriptional regulator</fullName>
    </submittedName>
</protein>
<evidence type="ECO:0000259" key="4">
    <source>
        <dbReference type="PROSITE" id="PS50932"/>
    </source>
</evidence>
<name>A0A8I0LH55_9CORY</name>
<dbReference type="PANTHER" id="PTHR30146">
    <property type="entry name" value="LACI-RELATED TRANSCRIPTIONAL REPRESSOR"/>
    <property type="match status" value="1"/>
</dbReference>
<dbReference type="CDD" id="cd01392">
    <property type="entry name" value="HTH_LacI"/>
    <property type="match status" value="1"/>
</dbReference>
<evidence type="ECO:0000256" key="2">
    <source>
        <dbReference type="ARBA" id="ARBA00023125"/>
    </source>
</evidence>
<keyword evidence="6" id="KW-1185">Reference proteome</keyword>
<evidence type="ECO:0000313" key="6">
    <source>
        <dbReference type="Proteomes" id="UP000650224"/>
    </source>
</evidence>
<dbReference type="InterPro" id="IPR010982">
    <property type="entry name" value="Lambda_DNA-bd_dom_sf"/>
</dbReference>
<dbReference type="PANTHER" id="PTHR30146:SF138">
    <property type="entry name" value="TRANSCRIPTIONAL REGULATORY PROTEIN"/>
    <property type="match status" value="1"/>
</dbReference>
<evidence type="ECO:0000256" key="3">
    <source>
        <dbReference type="ARBA" id="ARBA00023163"/>
    </source>
</evidence>
<dbReference type="RefSeq" id="WP_191733278.1">
    <property type="nucleotide sequence ID" value="NZ_JACSPR010000004.1"/>
</dbReference>
<dbReference type="SUPFAM" id="SSF47413">
    <property type="entry name" value="lambda repressor-like DNA-binding domains"/>
    <property type="match status" value="1"/>
</dbReference>
<dbReference type="InterPro" id="IPR028082">
    <property type="entry name" value="Peripla_BP_I"/>
</dbReference>
<dbReference type="CDD" id="cd06279">
    <property type="entry name" value="PBP1_LacI-like"/>
    <property type="match status" value="1"/>
</dbReference>
<dbReference type="PROSITE" id="PS50932">
    <property type="entry name" value="HTH_LACI_2"/>
    <property type="match status" value="1"/>
</dbReference>
<dbReference type="Gene3D" id="1.10.260.40">
    <property type="entry name" value="lambda repressor-like DNA-binding domains"/>
    <property type="match status" value="1"/>
</dbReference>